<evidence type="ECO:0000313" key="2">
    <source>
        <dbReference type="Proteomes" id="UP001166402"/>
    </source>
</evidence>
<name>A0ABS4ND08_9THEO</name>
<proteinExistence type="predicted"/>
<dbReference type="Proteomes" id="UP001166402">
    <property type="component" value="Unassembled WGS sequence"/>
</dbReference>
<comment type="caution">
    <text evidence="1">The sequence shown here is derived from an EMBL/GenBank/DDBJ whole genome shotgun (WGS) entry which is preliminary data.</text>
</comment>
<dbReference type="RefSeq" id="WP_209452863.1">
    <property type="nucleotide sequence ID" value="NZ_JAGGLT010000002.1"/>
</dbReference>
<dbReference type="EMBL" id="JAGGLT010000002">
    <property type="protein sequence ID" value="MBP2070898.1"/>
    <property type="molecule type" value="Genomic_DNA"/>
</dbReference>
<protein>
    <recommendedName>
        <fullName evidence="3">Recombinase</fullName>
    </recommendedName>
</protein>
<evidence type="ECO:0008006" key="3">
    <source>
        <dbReference type="Google" id="ProtNLM"/>
    </source>
</evidence>
<keyword evidence="2" id="KW-1185">Reference proteome</keyword>
<evidence type="ECO:0000313" key="1">
    <source>
        <dbReference type="EMBL" id="MBP2070898.1"/>
    </source>
</evidence>
<accession>A0ABS4ND08</accession>
<sequence>MQVAIIKTTISRNKLKQEIYKPDEQKIIGYEEIDENKYYDPIAQFVFDKMKNKKTSEEVKE</sequence>
<organism evidence="1 2">
    <name type="scientific">Thermoanaerobacterium butyriciformans</name>
    <dbReference type="NCBI Taxonomy" id="1702242"/>
    <lineage>
        <taxon>Bacteria</taxon>
        <taxon>Bacillati</taxon>
        <taxon>Bacillota</taxon>
        <taxon>Clostridia</taxon>
        <taxon>Thermoanaerobacterales</taxon>
        <taxon>Thermoanaerobacteraceae</taxon>
        <taxon>Thermoanaerobacterium</taxon>
    </lineage>
</organism>
<reference evidence="1" key="1">
    <citation type="submission" date="2021-03" db="EMBL/GenBank/DDBJ databases">
        <title>Genomic Encyclopedia of Type Strains, Phase IV (KMG-IV): sequencing the most valuable type-strain genomes for metagenomic binning, comparative biology and taxonomic classification.</title>
        <authorList>
            <person name="Goeker M."/>
        </authorList>
    </citation>
    <scope>NUCLEOTIDE SEQUENCE</scope>
    <source>
        <strain evidence="1">DSM 101588</strain>
    </source>
</reference>
<gene>
    <name evidence="1" type="ORF">J2Z80_000396</name>
</gene>